<reference evidence="2 3" key="1">
    <citation type="journal article" date="2013" name="PLoS Genet.">
        <title>Distinctive expansion of potential virulence genes in the genome of the oomycete fish pathogen Saprolegnia parasitica.</title>
        <authorList>
            <person name="Jiang R.H."/>
            <person name="de Bruijn I."/>
            <person name="Haas B.J."/>
            <person name="Belmonte R."/>
            <person name="Lobach L."/>
            <person name="Christie J."/>
            <person name="van den Ackerveken G."/>
            <person name="Bottin A."/>
            <person name="Bulone V."/>
            <person name="Diaz-Moreno S.M."/>
            <person name="Dumas B."/>
            <person name="Fan L."/>
            <person name="Gaulin E."/>
            <person name="Govers F."/>
            <person name="Grenville-Briggs L.J."/>
            <person name="Horner N.R."/>
            <person name="Levin J.Z."/>
            <person name="Mammella M."/>
            <person name="Meijer H.J."/>
            <person name="Morris P."/>
            <person name="Nusbaum C."/>
            <person name="Oome S."/>
            <person name="Phillips A.J."/>
            <person name="van Rooyen D."/>
            <person name="Rzeszutek E."/>
            <person name="Saraiva M."/>
            <person name="Secombes C.J."/>
            <person name="Seidl M.F."/>
            <person name="Snel B."/>
            <person name="Stassen J.H."/>
            <person name="Sykes S."/>
            <person name="Tripathy S."/>
            <person name="van den Berg H."/>
            <person name="Vega-Arreguin J.C."/>
            <person name="Wawra S."/>
            <person name="Young S.K."/>
            <person name="Zeng Q."/>
            <person name="Dieguez-Uribeondo J."/>
            <person name="Russ C."/>
            <person name="Tyler B.M."/>
            <person name="van West P."/>
        </authorList>
    </citation>
    <scope>NUCLEOTIDE SEQUENCE [LARGE SCALE GENOMIC DNA]</scope>
    <source>
        <strain evidence="2 3">CBS 223.65</strain>
    </source>
</reference>
<accession>A0A067BNI2</accession>
<organism evidence="2 3">
    <name type="scientific">Saprolegnia parasitica (strain CBS 223.65)</name>
    <dbReference type="NCBI Taxonomy" id="695850"/>
    <lineage>
        <taxon>Eukaryota</taxon>
        <taxon>Sar</taxon>
        <taxon>Stramenopiles</taxon>
        <taxon>Oomycota</taxon>
        <taxon>Saprolegniomycetes</taxon>
        <taxon>Saprolegniales</taxon>
        <taxon>Saprolegniaceae</taxon>
        <taxon>Saprolegnia</taxon>
    </lineage>
</organism>
<dbReference type="GeneID" id="24139741"/>
<dbReference type="VEuPathDB" id="FungiDB:SPRG_18216"/>
<keyword evidence="3" id="KW-1185">Reference proteome</keyword>
<dbReference type="AlphaFoldDB" id="A0A067BNI2"/>
<feature type="compositionally biased region" description="Basic residues" evidence="1">
    <location>
        <begin position="30"/>
        <end position="43"/>
    </location>
</feature>
<dbReference type="OMA" id="QASEAPC"/>
<name>A0A067BNI2_SAPPC</name>
<evidence type="ECO:0000256" key="1">
    <source>
        <dbReference type="SAM" id="MobiDB-lite"/>
    </source>
</evidence>
<protein>
    <submittedName>
        <fullName evidence="2">Uncharacterized protein</fullName>
    </submittedName>
</protein>
<dbReference type="OrthoDB" id="69803at2759"/>
<feature type="region of interest" description="Disordered" evidence="1">
    <location>
        <begin position="1"/>
        <end position="43"/>
    </location>
</feature>
<proteinExistence type="predicted"/>
<gene>
    <name evidence="2" type="ORF">SPRG_18216</name>
</gene>
<evidence type="ECO:0000313" key="2">
    <source>
        <dbReference type="EMBL" id="KDO16247.1"/>
    </source>
</evidence>
<dbReference type="RefSeq" id="XP_012213044.1">
    <property type="nucleotide sequence ID" value="XM_012357654.1"/>
</dbReference>
<feature type="compositionally biased region" description="Polar residues" evidence="1">
    <location>
        <begin position="1"/>
        <end position="10"/>
    </location>
</feature>
<sequence length="360" mass="42384">MSRMLTTKQLQYDMDDERAAASSPRAGEQRRRRQRQRDAQRRHRQVIADEIHELRHTAAWLRTSLAKANVRRPLTWKEVAFALAETRKESEEEYKALQHDLRRWQHLSSIMFQWVKQASEAPCYQLQEQRNWRHRSLLSDPNARKMGYDWIMNQMYYNLPRTLAETGLPASTEAYFSFDVVDVDDPTQTVVVVSQFPVPGSFEDTSCIMESRFDRAHALQVLEVPDNDTRYVRFVYKPEWQQNTIIRVVREPSRLIFLTQSIQEDDVHGGGGGLTRYWSSWSIVERVSKTCTLVKNRYSSAAWETDAGYVPLEANASVQELMRTHPTNWFDKHRQSRYDTWRRGFEEDVVDVSTRLATMQ</sequence>
<evidence type="ECO:0000313" key="3">
    <source>
        <dbReference type="Proteomes" id="UP000030745"/>
    </source>
</evidence>
<dbReference type="Proteomes" id="UP000030745">
    <property type="component" value="Unassembled WGS sequence"/>
</dbReference>
<dbReference type="EMBL" id="KK584240">
    <property type="protein sequence ID" value="KDO16247.1"/>
    <property type="molecule type" value="Genomic_DNA"/>
</dbReference>
<dbReference type="KEGG" id="spar:SPRG_18216"/>